<name>A0A9Q3J1Y5_9BASI</name>
<dbReference type="OrthoDB" id="437005at2759"/>
<dbReference type="PANTHER" id="PTHR11439">
    <property type="entry name" value="GAG-POL-RELATED RETROTRANSPOSON"/>
    <property type="match status" value="1"/>
</dbReference>
<dbReference type="PANTHER" id="PTHR11439:SF467">
    <property type="entry name" value="INTEGRASE CATALYTIC DOMAIN-CONTAINING PROTEIN"/>
    <property type="match status" value="1"/>
</dbReference>
<accession>A0A9Q3J1Y5</accession>
<evidence type="ECO:0000313" key="2">
    <source>
        <dbReference type="Proteomes" id="UP000765509"/>
    </source>
</evidence>
<sequence length="110" mass="12543">MITWHKDGSLGLSQSDLIRKLLYDNHMSDSKGIKTPCNGNFHTGIDNEGDIIAITAYQRAIGSLNHLAQHTRPDIMFILNQLSRYSIKPTIKHWTAIKHLMRYLKATINL</sequence>
<reference evidence="1" key="1">
    <citation type="submission" date="2021-03" db="EMBL/GenBank/DDBJ databases">
        <title>Draft genome sequence of rust myrtle Austropuccinia psidii MF-1, a brazilian biotype.</title>
        <authorList>
            <person name="Quecine M.C."/>
            <person name="Pachon D.M.R."/>
            <person name="Bonatelli M.L."/>
            <person name="Correr F.H."/>
            <person name="Franceschini L.M."/>
            <person name="Leite T.F."/>
            <person name="Margarido G.R.A."/>
            <person name="Almeida C.A."/>
            <person name="Ferrarezi J.A."/>
            <person name="Labate C.A."/>
        </authorList>
    </citation>
    <scope>NUCLEOTIDE SEQUENCE</scope>
    <source>
        <strain evidence="1">MF-1</strain>
    </source>
</reference>
<organism evidence="1 2">
    <name type="scientific">Austropuccinia psidii MF-1</name>
    <dbReference type="NCBI Taxonomy" id="1389203"/>
    <lineage>
        <taxon>Eukaryota</taxon>
        <taxon>Fungi</taxon>
        <taxon>Dikarya</taxon>
        <taxon>Basidiomycota</taxon>
        <taxon>Pucciniomycotina</taxon>
        <taxon>Pucciniomycetes</taxon>
        <taxon>Pucciniales</taxon>
        <taxon>Sphaerophragmiaceae</taxon>
        <taxon>Austropuccinia</taxon>
    </lineage>
</organism>
<evidence type="ECO:0000313" key="1">
    <source>
        <dbReference type="EMBL" id="MBW0553967.1"/>
    </source>
</evidence>
<keyword evidence="2" id="KW-1185">Reference proteome</keyword>
<gene>
    <name evidence="1" type="ORF">O181_093682</name>
</gene>
<protein>
    <recommendedName>
        <fullName evidence="3">Reverse transcriptase Ty1/copia-type domain-containing protein</fullName>
    </recommendedName>
</protein>
<dbReference type="EMBL" id="AVOT02060501">
    <property type="protein sequence ID" value="MBW0553967.1"/>
    <property type="molecule type" value="Genomic_DNA"/>
</dbReference>
<comment type="caution">
    <text evidence="1">The sequence shown here is derived from an EMBL/GenBank/DDBJ whole genome shotgun (WGS) entry which is preliminary data.</text>
</comment>
<proteinExistence type="predicted"/>
<dbReference type="Proteomes" id="UP000765509">
    <property type="component" value="Unassembled WGS sequence"/>
</dbReference>
<dbReference type="AlphaFoldDB" id="A0A9Q3J1Y5"/>
<evidence type="ECO:0008006" key="3">
    <source>
        <dbReference type="Google" id="ProtNLM"/>
    </source>
</evidence>